<dbReference type="InterPro" id="IPR014915">
    <property type="entry name" value="Phage_TLS_TfmB"/>
</dbReference>
<evidence type="ECO:0000313" key="1">
    <source>
        <dbReference type="EMBL" id="MUI39246.1"/>
    </source>
</evidence>
<organism evidence="1 2">
    <name type="scientific">Pseudomonas aeruginosa</name>
    <dbReference type="NCBI Taxonomy" id="287"/>
    <lineage>
        <taxon>Bacteria</taxon>
        <taxon>Pseudomonadati</taxon>
        <taxon>Pseudomonadota</taxon>
        <taxon>Gammaproteobacteria</taxon>
        <taxon>Pseudomonadales</taxon>
        <taxon>Pseudomonadaceae</taxon>
        <taxon>Pseudomonas</taxon>
    </lineage>
</organism>
<reference evidence="1 2" key="1">
    <citation type="submission" date="2019-11" db="EMBL/GenBank/DDBJ databases">
        <title>Genomes of ocular Pseudomonas aeruginosa isolates.</title>
        <authorList>
            <person name="Khan M."/>
            <person name="Rice S.A."/>
            <person name="Willcox M.D.P."/>
            <person name="Stapleton F."/>
        </authorList>
    </citation>
    <scope>NUCLEOTIDE SEQUENCE [LARGE SCALE GENOMIC DNA]</scope>
    <source>
        <strain evidence="1 2">PA221</strain>
    </source>
</reference>
<gene>
    <name evidence="1" type="ORF">GNQ48_30090</name>
</gene>
<sequence>MYKTEPDAEALAALGLRPDDLPVEEVAIWPENWRAFLLFRDMSTQWRTGMNGPTGLDYGVLQDILRLRGVPRAQWSELFDAVQTMEAVALTTIHEG</sequence>
<comment type="caution">
    <text evidence="1">The sequence shown here is derived from an EMBL/GenBank/DDBJ whole genome shotgun (WGS) entry which is preliminary data.</text>
</comment>
<dbReference type="AlphaFoldDB" id="A0A844NUK5"/>
<protein>
    <recommendedName>
        <fullName evidence="3">DUF1799 domain-containing protein</fullName>
    </recommendedName>
</protein>
<dbReference type="EMBL" id="WOAD01000049">
    <property type="protein sequence ID" value="MUI39246.1"/>
    <property type="molecule type" value="Genomic_DNA"/>
</dbReference>
<accession>A0A844NUK5</accession>
<proteinExistence type="predicted"/>
<dbReference type="Pfam" id="PF08809">
    <property type="entry name" value="DUF1799"/>
    <property type="match status" value="1"/>
</dbReference>
<evidence type="ECO:0000313" key="2">
    <source>
        <dbReference type="Proteomes" id="UP000433532"/>
    </source>
</evidence>
<name>A0A844NUK5_PSEAI</name>
<dbReference type="Proteomes" id="UP000433532">
    <property type="component" value="Unassembled WGS sequence"/>
</dbReference>
<evidence type="ECO:0008006" key="3">
    <source>
        <dbReference type="Google" id="ProtNLM"/>
    </source>
</evidence>